<comment type="caution">
    <text evidence="12">The sequence shown here is derived from an EMBL/GenBank/DDBJ whole genome shotgun (WGS) entry which is preliminary data.</text>
</comment>
<feature type="transmembrane region" description="Helical" evidence="9">
    <location>
        <begin position="263"/>
        <end position="286"/>
    </location>
</feature>
<name>A0ABD4TSA6_9CORY</name>
<feature type="transmembrane region" description="Helical" evidence="9">
    <location>
        <begin position="307"/>
        <end position="324"/>
    </location>
</feature>
<feature type="region of interest" description="Disordered" evidence="8">
    <location>
        <begin position="408"/>
        <end position="452"/>
    </location>
</feature>
<dbReference type="EMBL" id="JAGPYW010000002">
    <property type="protein sequence ID" value="MCQ4613646.1"/>
    <property type="molecule type" value="Genomic_DNA"/>
</dbReference>
<feature type="domain" description="SGNH hydrolase-type esterase" evidence="11">
    <location>
        <begin position="464"/>
        <end position="649"/>
    </location>
</feature>
<dbReference type="GO" id="GO:0005886">
    <property type="term" value="C:plasma membrane"/>
    <property type="evidence" value="ECO:0007669"/>
    <property type="project" value="UniProtKB-SubCell"/>
</dbReference>
<dbReference type="PANTHER" id="PTHR23028">
    <property type="entry name" value="ACETYLTRANSFERASE"/>
    <property type="match status" value="1"/>
</dbReference>
<dbReference type="RefSeq" id="WP_256000392.1">
    <property type="nucleotide sequence ID" value="NZ_JAGPYW010000002.1"/>
</dbReference>
<dbReference type="Pfam" id="PF01757">
    <property type="entry name" value="Acyl_transf_3"/>
    <property type="match status" value="1"/>
</dbReference>
<sequence>MPPPISGPRRYVPALDGIRTLAVMLVIAYHLNLPGFSGGLLGVGVFFTLSGYLITLNLMRGHYRDNSLHLKTFWVRRFRRLIPAMLTTVLAVVILSVAFDAGNLRDRSFEALSSIFYVNNWHSIAVGSSYFDQFNGPGPLDHMWSLAIEEQFYLLWPLLLWVLLKVFRRGWVVAVMTTVLAGASFIWMWVLADPSIDATRVYEGTDTRAGGLLLGAVLAIVVSSRKHAGKHVGSSPVLSTVVGALGFGGIFSLSMLVAQENMFLYKGGILLLNIASVAAIYSVIGARGPWTTIFSWEPLRWIGERSYGIYLWHMPVIYFMPDAWLQDHRVWSSILVFVLSTALAALSWTMFENPIRRNGVFGPMKQFRTHPLEALRPITLGSTITLAAIIAIGIPAVFAMDASKPNTTMSLPQDAQRGGTRDHREGKDKAKETEESLTTSASEKASWEDQPSDVKMSCEKVIHVGDSTSIGMFDINQLPEGAVTAIDRYLDAGASEVDTSVFGARATNQGFNGNGENYPSAIESVQQLLAQGAADDGTCWVIATGVNDAANADAARSYGYDPTGELEANIRKMLDLLEGYRVMWPTAATGNPSNGYYANENMDEFNVALRKVAKERRDVVVYDWASEARSNLDWFLAGDEVHYNATGNDIRGKHFAAALAHAFPKDIPVDAIPTDAEVTSKRPKL</sequence>
<reference evidence="12 13" key="1">
    <citation type="submission" date="2021-04" db="EMBL/GenBank/DDBJ databases">
        <title>Corynebacterium genitalium sp. nov. and Corynebacterium genitalium sp. nov., two new species of the genus Corynebacterium.</title>
        <authorList>
            <person name="Jaen-Luchoro D."/>
            <person name="Pinyeiro-Iglesias B."/>
            <person name="Al-Shaer S."/>
            <person name="Karlsson R."/>
            <person name="Gonzales-Siles L."/>
            <person name="Cardew S."/>
            <person name="Jensie-Markopolous S."/>
            <person name="Ohlen M."/>
            <person name="Inganas E."/>
            <person name="Moore E.R.B."/>
        </authorList>
    </citation>
    <scope>NUCLEOTIDE SEQUENCE [LARGE SCALE GENOMIC DNA]</scope>
    <source>
        <strain evidence="12 13">CCUG 55013</strain>
    </source>
</reference>
<dbReference type="Pfam" id="PF13472">
    <property type="entry name" value="Lipase_GDSL_2"/>
    <property type="match status" value="1"/>
</dbReference>
<keyword evidence="7 12" id="KW-0012">Acyltransferase</keyword>
<evidence type="ECO:0000256" key="8">
    <source>
        <dbReference type="SAM" id="MobiDB-lite"/>
    </source>
</evidence>
<evidence type="ECO:0000256" key="9">
    <source>
        <dbReference type="SAM" id="Phobius"/>
    </source>
</evidence>
<dbReference type="AlphaFoldDB" id="A0ABD4TSA6"/>
<organism evidence="12 13">
    <name type="scientific">Corynebacterium pseudogenitalium</name>
    <dbReference type="NCBI Taxonomy" id="38303"/>
    <lineage>
        <taxon>Bacteria</taxon>
        <taxon>Bacillati</taxon>
        <taxon>Actinomycetota</taxon>
        <taxon>Actinomycetes</taxon>
        <taxon>Mycobacteriales</taxon>
        <taxon>Corynebacteriaceae</taxon>
        <taxon>Corynebacterium</taxon>
    </lineage>
</organism>
<keyword evidence="2" id="KW-1003">Cell membrane</keyword>
<dbReference type="SUPFAM" id="SSF52266">
    <property type="entry name" value="SGNH hydrolase"/>
    <property type="match status" value="1"/>
</dbReference>
<keyword evidence="5 9" id="KW-1133">Transmembrane helix</keyword>
<evidence type="ECO:0000256" key="5">
    <source>
        <dbReference type="ARBA" id="ARBA00022989"/>
    </source>
</evidence>
<evidence type="ECO:0000259" key="10">
    <source>
        <dbReference type="Pfam" id="PF01757"/>
    </source>
</evidence>
<feature type="transmembrane region" description="Helical" evidence="9">
    <location>
        <begin position="330"/>
        <end position="351"/>
    </location>
</feature>
<feature type="transmembrane region" description="Helical" evidence="9">
    <location>
        <begin position="209"/>
        <end position="225"/>
    </location>
</feature>
<feature type="transmembrane region" description="Helical" evidence="9">
    <location>
        <begin position="37"/>
        <end position="59"/>
    </location>
</feature>
<feature type="transmembrane region" description="Helical" evidence="9">
    <location>
        <begin position="237"/>
        <end position="257"/>
    </location>
</feature>
<feature type="transmembrane region" description="Helical" evidence="9">
    <location>
        <begin position="171"/>
        <end position="189"/>
    </location>
</feature>
<feature type="transmembrane region" description="Helical" evidence="9">
    <location>
        <begin position="80"/>
        <end position="99"/>
    </location>
</feature>
<dbReference type="InterPro" id="IPR050879">
    <property type="entry name" value="Acyltransferase_3"/>
</dbReference>
<feature type="domain" description="Acyltransferase 3" evidence="10">
    <location>
        <begin position="13"/>
        <end position="346"/>
    </location>
</feature>
<proteinExistence type="predicted"/>
<dbReference type="Proteomes" id="UP001205080">
    <property type="component" value="Unassembled WGS sequence"/>
</dbReference>
<evidence type="ECO:0000256" key="1">
    <source>
        <dbReference type="ARBA" id="ARBA00004651"/>
    </source>
</evidence>
<evidence type="ECO:0000256" key="6">
    <source>
        <dbReference type="ARBA" id="ARBA00023136"/>
    </source>
</evidence>
<keyword evidence="3" id="KW-0808">Transferase</keyword>
<dbReference type="CDD" id="cd00229">
    <property type="entry name" value="SGNH_hydrolase"/>
    <property type="match status" value="1"/>
</dbReference>
<evidence type="ECO:0000313" key="12">
    <source>
        <dbReference type="EMBL" id="MCQ4613646.1"/>
    </source>
</evidence>
<dbReference type="GO" id="GO:0016746">
    <property type="term" value="F:acyltransferase activity"/>
    <property type="evidence" value="ECO:0007669"/>
    <property type="project" value="UniProtKB-KW"/>
</dbReference>
<dbReference type="InterPro" id="IPR013830">
    <property type="entry name" value="SGNH_hydro"/>
</dbReference>
<evidence type="ECO:0000256" key="4">
    <source>
        <dbReference type="ARBA" id="ARBA00022692"/>
    </source>
</evidence>
<feature type="transmembrane region" description="Helical" evidence="9">
    <location>
        <begin position="374"/>
        <end position="400"/>
    </location>
</feature>
<keyword evidence="6 9" id="KW-0472">Membrane</keyword>
<evidence type="ECO:0000256" key="2">
    <source>
        <dbReference type="ARBA" id="ARBA00022475"/>
    </source>
</evidence>
<evidence type="ECO:0000256" key="3">
    <source>
        <dbReference type="ARBA" id="ARBA00022679"/>
    </source>
</evidence>
<dbReference type="InterPro" id="IPR036514">
    <property type="entry name" value="SGNH_hydro_sf"/>
</dbReference>
<dbReference type="Gene3D" id="3.40.50.1110">
    <property type="entry name" value="SGNH hydrolase"/>
    <property type="match status" value="1"/>
</dbReference>
<dbReference type="PANTHER" id="PTHR23028:SF53">
    <property type="entry name" value="ACYL_TRANSF_3 DOMAIN-CONTAINING PROTEIN"/>
    <property type="match status" value="1"/>
</dbReference>
<gene>
    <name evidence="12" type="ORF">KBX22_02650</name>
</gene>
<accession>A0ABD4TSA6</accession>
<evidence type="ECO:0000313" key="13">
    <source>
        <dbReference type="Proteomes" id="UP001205080"/>
    </source>
</evidence>
<comment type="subcellular location">
    <subcellularLocation>
        <location evidence="1">Cell membrane</location>
        <topology evidence="1">Multi-pass membrane protein</topology>
    </subcellularLocation>
</comment>
<keyword evidence="4 9" id="KW-0812">Transmembrane</keyword>
<evidence type="ECO:0000259" key="11">
    <source>
        <dbReference type="Pfam" id="PF13472"/>
    </source>
</evidence>
<protein>
    <submittedName>
        <fullName evidence="12">Acyltransferase family protein</fullName>
    </submittedName>
</protein>
<feature type="transmembrane region" description="Helical" evidence="9">
    <location>
        <begin position="143"/>
        <end position="164"/>
    </location>
</feature>
<evidence type="ECO:0000256" key="7">
    <source>
        <dbReference type="ARBA" id="ARBA00023315"/>
    </source>
</evidence>
<dbReference type="InterPro" id="IPR002656">
    <property type="entry name" value="Acyl_transf_3_dom"/>
</dbReference>
<feature type="compositionally biased region" description="Basic and acidic residues" evidence="8">
    <location>
        <begin position="419"/>
        <end position="434"/>
    </location>
</feature>